<dbReference type="RefSeq" id="WP_140595947.1">
    <property type="nucleotide sequence ID" value="NZ_VFWZ01000008.1"/>
</dbReference>
<comment type="caution">
    <text evidence="1">The sequence shown here is derived from an EMBL/GenBank/DDBJ whole genome shotgun (WGS) entry which is preliminary data.</text>
</comment>
<organism evidence="1 2">
    <name type="scientific">Aquimarina algicola</name>
    <dbReference type="NCBI Taxonomy" id="2589995"/>
    <lineage>
        <taxon>Bacteria</taxon>
        <taxon>Pseudomonadati</taxon>
        <taxon>Bacteroidota</taxon>
        <taxon>Flavobacteriia</taxon>
        <taxon>Flavobacteriales</taxon>
        <taxon>Flavobacteriaceae</taxon>
        <taxon>Aquimarina</taxon>
    </lineage>
</organism>
<name>A0A504J456_9FLAO</name>
<gene>
    <name evidence="1" type="ORF">FHK87_20180</name>
</gene>
<dbReference type="OrthoDB" id="9807902at2"/>
<dbReference type="AlphaFoldDB" id="A0A504J456"/>
<dbReference type="InterPro" id="IPR008727">
    <property type="entry name" value="PAAR_motif"/>
</dbReference>
<dbReference type="EMBL" id="VFWZ01000008">
    <property type="protein sequence ID" value="TPN82748.1"/>
    <property type="molecule type" value="Genomic_DNA"/>
</dbReference>
<reference evidence="1 2" key="1">
    <citation type="submission" date="2019-06" db="EMBL/GenBank/DDBJ databases">
        <authorList>
            <person name="Meng X."/>
        </authorList>
    </citation>
    <scope>NUCLEOTIDE SEQUENCE [LARGE SCALE GENOMIC DNA]</scope>
    <source>
        <strain evidence="1 2">M625</strain>
    </source>
</reference>
<keyword evidence="2" id="KW-1185">Reference proteome</keyword>
<proteinExistence type="predicted"/>
<evidence type="ECO:0000313" key="1">
    <source>
        <dbReference type="EMBL" id="TPN82748.1"/>
    </source>
</evidence>
<sequence>MAKPIAVVGSMHTCPMHSGSTPHVGGPITGPGATGVTINGQPISLQGDTCSCVGAIDTIVQGSAGVTINGIPIVTVDCMTAHGGIVTTGIPGVTITTNTPDAIVTMANNKIPIEKTSVLSNALTVLSGNSNEEAFANQEMLREETEGEPLLYNPKWIKDEIVQRHSKQIRQITLLANVRNIPDGQTITFTFDVPEIFERPEETITLSGVVANKQVEAIWEIEDLEETDNNV</sequence>
<evidence type="ECO:0000313" key="2">
    <source>
        <dbReference type="Proteomes" id="UP000315540"/>
    </source>
</evidence>
<evidence type="ECO:0008006" key="3">
    <source>
        <dbReference type="Google" id="ProtNLM"/>
    </source>
</evidence>
<dbReference type="CDD" id="cd14738">
    <property type="entry name" value="PAAR_2"/>
    <property type="match status" value="1"/>
</dbReference>
<protein>
    <recommendedName>
        <fullName evidence="3">PAAR domain-containing protein</fullName>
    </recommendedName>
</protein>
<dbReference type="Pfam" id="PF05488">
    <property type="entry name" value="PAAR_motif"/>
    <property type="match status" value="1"/>
</dbReference>
<dbReference type="Gene3D" id="2.60.200.60">
    <property type="match status" value="1"/>
</dbReference>
<accession>A0A504J456</accession>
<dbReference type="Proteomes" id="UP000315540">
    <property type="component" value="Unassembled WGS sequence"/>
</dbReference>